<dbReference type="OrthoDB" id="8548146at2"/>
<keyword evidence="2" id="KW-1185">Reference proteome</keyword>
<protein>
    <submittedName>
        <fullName evidence="1">Uncharacterized protein</fullName>
    </submittedName>
</protein>
<gene>
    <name evidence="1" type="ORF">FR698_00935</name>
</gene>
<dbReference type="InParanoid" id="A0A5C7EPA2"/>
<evidence type="ECO:0000313" key="2">
    <source>
        <dbReference type="Proteomes" id="UP000321201"/>
    </source>
</evidence>
<reference evidence="1 2" key="1">
    <citation type="submission" date="2019-08" db="EMBL/GenBank/DDBJ databases">
        <title>Pelomicrobium methylotrophicum gen. nov., sp. nov. a moderately thermophilic, facultatively anaerobic, lithoautotrophic and methylotrophic bacterium isolated from a terrestrial mud volcano.</title>
        <authorList>
            <person name="Slobodkina G.B."/>
            <person name="Merkel A.Y."/>
            <person name="Slobodkin A.I."/>
        </authorList>
    </citation>
    <scope>NUCLEOTIDE SEQUENCE [LARGE SCALE GENOMIC DNA]</scope>
    <source>
        <strain evidence="1 2">SM250</strain>
    </source>
</reference>
<dbReference type="Proteomes" id="UP000321201">
    <property type="component" value="Unassembled WGS sequence"/>
</dbReference>
<dbReference type="AlphaFoldDB" id="A0A5C7EPA2"/>
<evidence type="ECO:0000313" key="1">
    <source>
        <dbReference type="EMBL" id="TXF13705.1"/>
    </source>
</evidence>
<organism evidence="1 2">
    <name type="scientific">Pelomicrobium methylotrophicum</name>
    <dbReference type="NCBI Taxonomy" id="2602750"/>
    <lineage>
        <taxon>Bacteria</taxon>
        <taxon>Pseudomonadati</taxon>
        <taxon>Pseudomonadota</taxon>
        <taxon>Hydrogenophilia</taxon>
        <taxon>Hydrogenophilia incertae sedis</taxon>
        <taxon>Pelomicrobium</taxon>
    </lineage>
</organism>
<name>A0A5C7EPA2_9PROT</name>
<comment type="caution">
    <text evidence="1">The sequence shown here is derived from an EMBL/GenBank/DDBJ whole genome shotgun (WGS) entry which is preliminary data.</text>
</comment>
<accession>A0A5C7EPA2</accession>
<proteinExistence type="predicted"/>
<sequence length="171" mass="19317">MTPADILTQATAAGLTLWPEGADTMHVKGPADVRARWVPLLKAHKPEILRLLSTAPDWELAIRRWLAAIGEDDPEPVLERCRRDPEARAYFLSHARRWLRYQRVSEWLSRNGDLRLAVVVEDAGDKFIATVGVRGKGIVDLAIDRHRYDGIKLMELVERYGGAWPKMEAAA</sequence>
<dbReference type="EMBL" id="VPFL01000001">
    <property type="protein sequence ID" value="TXF13705.1"/>
    <property type="molecule type" value="Genomic_DNA"/>
</dbReference>
<dbReference type="RefSeq" id="WP_147798291.1">
    <property type="nucleotide sequence ID" value="NZ_VPFL01000001.1"/>
</dbReference>